<dbReference type="PANTHER" id="PTHR48100">
    <property type="entry name" value="BROAD-SPECIFICITY PHOSPHATASE YOR283W-RELATED"/>
    <property type="match status" value="1"/>
</dbReference>
<dbReference type="InterPro" id="IPR013078">
    <property type="entry name" value="His_Pase_superF_clade-1"/>
</dbReference>
<dbReference type="InterPro" id="IPR050275">
    <property type="entry name" value="PGM_Phosphatase"/>
</dbReference>
<dbReference type="EMBL" id="FOXA01000016">
    <property type="protein sequence ID" value="SFP88187.1"/>
    <property type="molecule type" value="Genomic_DNA"/>
</dbReference>
<evidence type="ECO:0000313" key="2">
    <source>
        <dbReference type="Proteomes" id="UP000199356"/>
    </source>
</evidence>
<dbReference type="GO" id="GO:0005737">
    <property type="term" value="C:cytoplasm"/>
    <property type="evidence" value="ECO:0007669"/>
    <property type="project" value="TreeGrafter"/>
</dbReference>
<dbReference type="Pfam" id="PF00300">
    <property type="entry name" value="His_Phos_1"/>
    <property type="match status" value="1"/>
</dbReference>
<dbReference type="InterPro" id="IPR029033">
    <property type="entry name" value="His_PPase_superfam"/>
</dbReference>
<dbReference type="SUPFAM" id="SSF53254">
    <property type="entry name" value="Phosphoglycerate mutase-like"/>
    <property type="match status" value="1"/>
</dbReference>
<protein>
    <submittedName>
        <fullName evidence="1">Broad specificity phosphatase PhoE</fullName>
    </submittedName>
</protein>
<dbReference type="GO" id="GO:0016791">
    <property type="term" value="F:phosphatase activity"/>
    <property type="evidence" value="ECO:0007669"/>
    <property type="project" value="TreeGrafter"/>
</dbReference>
<gene>
    <name evidence="1" type="ORF">SAMN04488047_11620</name>
</gene>
<keyword evidence="2" id="KW-1185">Reference proteome</keyword>
<evidence type="ECO:0000313" key="1">
    <source>
        <dbReference type="EMBL" id="SFP88187.1"/>
    </source>
</evidence>
<dbReference type="PANTHER" id="PTHR48100:SF1">
    <property type="entry name" value="HISTIDINE PHOSPHATASE FAMILY PROTEIN-RELATED"/>
    <property type="match status" value="1"/>
</dbReference>
<dbReference type="AlphaFoldDB" id="A0A1I5TZZ3"/>
<dbReference type="CDD" id="cd07067">
    <property type="entry name" value="HP_PGM_like"/>
    <property type="match status" value="1"/>
</dbReference>
<name>A0A1I5TZZ3_9RHOB</name>
<reference evidence="1 2" key="1">
    <citation type="submission" date="2016-10" db="EMBL/GenBank/DDBJ databases">
        <authorList>
            <person name="de Groot N.N."/>
        </authorList>
    </citation>
    <scope>NUCLEOTIDE SEQUENCE [LARGE SCALE GENOMIC DNA]</scope>
    <source>
        <strain evidence="1 2">DSM 19547</strain>
    </source>
</reference>
<organism evidence="1 2">
    <name type="scientific">Tranquillimonas alkanivorans</name>
    <dbReference type="NCBI Taxonomy" id="441119"/>
    <lineage>
        <taxon>Bacteria</taxon>
        <taxon>Pseudomonadati</taxon>
        <taxon>Pseudomonadota</taxon>
        <taxon>Alphaproteobacteria</taxon>
        <taxon>Rhodobacterales</taxon>
        <taxon>Roseobacteraceae</taxon>
        <taxon>Tranquillimonas</taxon>
    </lineage>
</organism>
<accession>A0A1I5TZZ3</accession>
<sequence>MIATLWWVRHGPTHAKGMVGWTDLPADLSDTPALDRLAAHLPPDAAVVSSDLARAVTTADAICGPRRRLPHDPGLREIHFGTWEMRRHDEIEAEAPEHIRAFWDAPGDVRPPDGESWNALSARVSAAADRLAVPGGDLIVVAHFGAILSQVQRALGIPAREAFAQPIDTLSVTRLTFDGTWRLEEVNHRP</sequence>
<dbReference type="SMART" id="SM00855">
    <property type="entry name" value="PGAM"/>
    <property type="match status" value="1"/>
</dbReference>
<dbReference type="Gene3D" id="3.40.50.1240">
    <property type="entry name" value="Phosphoglycerate mutase-like"/>
    <property type="match status" value="1"/>
</dbReference>
<dbReference type="OrthoDB" id="8347407at2"/>
<proteinExistence type="predicted"/>
<dbReference type="STRING" id="441119.SAMN04488047_11620"/>
<dbReference type="Proteomes" id="UP000199356">
    <property type="component" value="Unassembled WGS sequence"/>
</dbReference>